<gene>
    <name evidence="2" type="ORF">FSB_LOCUS19772</name>
</gene>
<organism evidence="2">
    <name type="scientific">Fagus sylvatica</name>
    <name type="common">Beechnut</name>
    <dbReference type="NCBI Taxonomy" id="28930"/>
    <lineage>
        <taxon>Eukaryota</taxon>
        <taxon>Viridiplantae</taxon>
        <taxon>Streptophyta</taxon>
        <taxon>Embryophyta</taxon>
        <taxon>Tracheophyta</taxon>
        <taxon>Spermatophyta</taxon>
        <taxon>Magnoliopsida</taxon>
        <taxon>eudicotyledons</taxon>
        <taxon>Gunneridae</taxon>
        <taxon>Pentapetalae</taxon>
        <taxon>rosids</taxon>
        <taxon>fabids</taxon>
        <taxon>Fagales</taxon>
        <taxon>Fagaceae</taxon>
        <taxon>Fagus</taxon>
    </lineage>
</organism>
<dbReference type="PANTHER" id="PTHR36617:SF15">
    <property type="entry name" value="REVERSE TRANSCRIPTASE ZINC-BINDING DOMAIN-CONTAINING PROTEIN"/>
    <property type="match status" value="1"/>
</dbReference>
<dbReference type="PANTHER" id="PTHR36617">
    <property type="entry name" value="PROTEIN, PUTATIVE-RELATED"/>
    <property type="match status" value="1"/>
</dbReference>
<accession>A0A2N9FXQ0</accession>
<name>A0A2N9FXQ0_FAGSY</name>
<proteinExistence type="predicted"/>
<evidence type="ECO:0000259" key="1">
    <source>
        <dbReference type="Pfam" id="PF13966"/>
    </source>
</evidence>
<dbReference type="AlphaFoldDB" id="A0A2N9FXQ0"/>
<reference evidence="2" key="1">
    <citation type="submission" date="2018-02" db="EMBL/GenBank/DDBJ databases">
        <authorList>
            <person name="Cohen D.B."/>
            <person name="Kent A.D."/>
        </authorList>
    </citation>
    <scope>NUCLEOTIDE SEQUENCE</scope>
</reference>
<protein>
    <recommendedName>
        <fullName evidence="1">Reverse transcriptase zinc-binding domain-containing protein</fullName>
    </recommendedName>
</protein>
<sequence>MMDQVVGGGLVSGFSVGREAPRLIMVSHLPFADDTLIFRDADPDQQLWLIGWKNFSGTSYGAANGYRGMAMSVSLMEALFNVKYEVGDGTCIRFWKDLWCGESTLQEVFPELFRIARDKDSLVSTHFQVRDGQIHLSLDFVRAAQDWELESIASFLDLLYSTKVKGGCTFPWKSIWQPKVPLRVSFFVWVATLGKILMMENLRKRHIILVSWCCLCKVDGETVDHLLLHCPFSREVWDMILALFGVQWVMPRTIIELLACWQGCFGRHKLNGIWNCIPHCLLWCLWRERNSRQFEGTARSLTDLKTIVLNTLFAWVSASGCFPCSTFLEFLDLCSFQV</sequence>
<dbReference type="InterPro" id="IPR026960">
    <property type="entry name" value="RVT-Znf"/>
</dbReference>
<dbReference type="EMBL" id="OIVN01001261">
    <property type="protein sequence ID" value="SPC91890.1"/>
    <property type="molecule type" value="Genomic_DNA"/>
</dbReference>
<dbReference type="Pfam" id="PF13966">
    <property type="entry name" value="zf-RVT"/>
    <property type="match status" value="1"/>
</dbReference>
<evidence type="ECO:0000313" key="2">
    <source>
        <dbReference type="EMBL" id="SPC91890.1"/>
    </source>
</evidence>
<feature type="domain" description="Reverse transcriptase zinc-binding" evidence="1">
    <location>
        <begin position="168"/>
        <end position="237"/>
    </location>
</feature>